<organism evidence="2 3">
    <name type="scientific">Entamoeba invadens IP1</name>
    <dbReference type="NCBI Taxonomy" id="370355"/>
    <lineage>
        <taxon>Eukaryota</taxon>
        <taxon>Amoebozoa</taxon>
        <taxon>Evosea</taxon>
        <taxon>Archamoebae</taxon>
        <taxon>Mastigamoebida</taxon>
        <taxon>Entamoebidae</taxon>
        <taxon>Entamoeba</taxon>
    </lineage>
</organism>
<feature type="transmembrane region" description="Helical" evidence="1">
    <location>
        <begin position="52"/>
        <end position="75"/>
    </location>
</feature>
<evidence type="ECO:0000256" key="1">
    <source>
        <dbReference type="SAM" id="Phobius"/>
    </source>
</evidence>
<protein>
    <submittedName>
        <fullName evidence="2">Uncharacterized protein</fullName>
    </submittedName>
</protein>
<evidence type="ECO:0000313" key="2">
    <source>
        <dbReference type="EMBL" id="ELP91415.1"/>
    </source>
</evidence>
<feature type="transmembrane region" description="Helical" evidence="1">
    <location>
        <begin position="171"/>
        <end position="198"/>
    </location>
</feature>
<name>A0A0A1U918_ENTIV</name>
<feature type="transmembrane region" description="Helical" evidence="1">
    <location>
        <begin position="127"/>
        <end position="151"/>
    </location>
</feature>
<gene>
    <name evidence="2" type="ORF">EIN_155220</name>
</gene>
<sequence>MFYPSTTQNVFPIPQTSIGALVVYCAIFVVLVLQFIYTLIKSTQRYGYIRLTITRATYFALSMIYIVGIIFAFSLEWNTPRQSCFLYVIERINESMGCYLFISGFTVWLLDYYDFRSGGYGAVMRHRFLIPVVMYSINTVLLISVFIQVLYYITLPGECDPTIPSRSAVYLSIPLCITAQEMALLIGFSGVGVWVIYSNRNLKVSFKNDTLYFVYFIRFGIALVLHFIVMLIKFIFSFLLLSGYNGTIFFIFNYVVSDALNFFALFLLTTYTLSSEYFGTKRIKSDSEELLTHER</sequence>
<dbReference type="EMBL" id="KB206474">
    <property type="protein sequence ID" value="ELP91415.1"/>
    <property type="molecule type" value="Genomic_DNA"/>
</dbReference>
<evidence type="ECO:0000313" key="3">
    <source>
        <dbReference type="Proteomes" id="UP000014680"/>
    </source>
</evidence>
<accession>A0A0A1U918</accession>
<dbReference type="RefSeq" id="XP_004258186.1">
    <property type="nucleotide sequence ID" value="XM_004258138.1"/>
</dbReference>
<keyword evidence="1" id="KW-1133">Transmembrane helix</keyword>
<dbReference type="KEGG" id="eiv:EIN_155220"/>
<feature type="transmembrane region" description="Helical" evidence="1">
    <location>
        <begin position="210"/>
        <end position="236"/>
    </location>
</feature>
<feature type="transmembrane region" description="Helical" evidence="1">
    <location>
        <begin position="95"/>
        <end position="115"/>
    </location>
</feature>
<proteinExistence type="predicted"/>
<feature type="transmembrane region" description="Helical" evidence="1">
    <location>
        <begin position="248"/>
        <end position="273"/>
    </location>
</feature>
<dbReference type="Proteomes" id="UP000014680">
    <property type="component" value="Unassembled WGS sequence"/>
</dbReference>
<reference evidence="2 3" key="1">
    <citation type="submission" date="2012-10" db="EMBL/GenBank/DDBJ databases">
        <authorList>
            <person name="Zafar N."/>
            <person name="Inman J."/>
            <person name="Hall N."/>
            <person name="Lorenzi H."/>
            <person name="Caler E."/>
        </authorList>
    </citation>
    <scope>NUCLEOTIDE SEQUENCE [LARGE SCALE GENOMIC DNA]</scope>
    <source>
        <strain evidence="2 3">IP1</strain>
    </source>
</reference>
<keyword evidence="1" id="KW-0472">Membrane</keyword>
<dbReference type="VEuPathDB" id="AmoebaDB:EIN_155220"/>
<dbReference type="GeneID" id="14890213"/>
<dbReference type="OrthoDB" id="10281822at2759"/>
<feature type="transmembrane region" description="Helical" evidence="1">
    <location>
        <begin position="20"/>
        <end position="40"/>
    </location>
</feature>
<keyword evidence="1" id="KW-0812">Transmembrane</keyword>
<dbReference type="AlphaFoldDB" id="A0A0A1U918"/>
<keyword evidence="3" id="KW-1185">Reference proteome</keyword>